<accession>A0ACB6QYL9</accession>
<organism evidence="1 2">
    <name type="scientific">Lindgomyces ingoldianus</name>
    <dbReference type="NCBI Taxonomy" id="673940"/>
    <lineage>
        <taxon>Eukaryota</taxon>
        <taxon>Fungi</taxon>
        <taxon>Dikarya</taxon>
        <taxon>Ascomycota</taxon>
        <taxon>Pezizomycotina</taxon>
        <taxon>Dothideomycetes</taxon>
        <taxon>Pleosporomycetidae</taxon>
        <taxon>Pleosporales</taxon>
        <taxon>Lindgomycetaceae</taxon>
        <taxon>Lindgomyces</taxon>
    </lineage>
</organism>
<gene>
    <name evidence="1" type="ORF">BDR25DRAFT_367927</name>
</gene>
<dbReference type="EMBL" id="MU003505">
    <property type="protein sequence ID" value="KAF2471187.1"/>
    <property type="molecule type" value="Genomic_DNA"/>
</dbReference>
<dbReference type="Proteomes" id="UP000799755">
    <property type="component" value="Unassembled WGS sequence"/>
</dbReference>
<keyword evidence="2" id="KW-1185">Reference proteome</keyword>
<comment type="caution">
    <text evidence="1">The sequence shown here is derived from an EMBL/GenBank/DDBJ whole genome shotgun (WGS) entry which is preliminary data.</text>
</comment>
<sequence>MADIWSGDIVLADNTAIREADVTLASHQVASSPALPATALRFLSSVNTAHIPLCLVVGPSWNVWTSCEDTERWFHSIVGGKAPAVIDPTTGNAAMQDWWTYPRSQSPIGILVQVEGEAAARSSPRVTEILFYGAISTPANRGFPTPPSSSPELAHPRPEVLPDLRVHALPLSSELLNVAAISDIPLLSPPVLECDAQFLSSVYTNLSATSSPKRKRDLFDEATQLRTKVRRKGGEGVAAAAARASDAHLAPTARRSLSIDTRTTPFPESRPESANDALSRPPSRLHSRSPSISSDIRPLSRKGTLDGQARRSALCQVATVSLQPEEPTTEMRNKESLSRVVMAAMRMHGLQQRKKNKARHNSVAPGADMAEQLSEEAAAEEAAKDGEYKLIYHQTYKGAVLALRKHISTKPLHSQPDRLRDIVEKLLVVFCTDPLAEPLPSDEAPNLLATPGSQRKLGIPGSTHSQASPFDLPKASRMHSGSPRSRSKRA</sequence>
<name>A0ACB6QYL9_9PLEO</name>
<evidence type="ECO:0000313" key="2">
    <source>
        <dbReference type="Proteomes" id="UP000799755"/>
    </source>
</evidence>
<reference evidence="1" key="1">
    <citation type="journal article" date="2020" name="Stud. Mycol.">
        <title>101 Dothideomycetes genomes: a test case for predicting lifestyles and emergence of pathogens.</title>
        <authorList>
            <person name="Haridas S."/>
            <person name="Albert R."/>
            <person name="Binder M."/>
            <person name="Bloem J."/>
            <person name="Labutti K."/>
            <person name="Salamov A."/>
            <person name="Andreopoulos B."/>
            <person name="Baker S."/>
            <person name="Barry K."/>
            <person name="Bills G."/>
            <person name="Bluhm B."/>
            <person name="Cannon C."/>
            <person name="Castanera R."/>
            <person name="Culley D."/>
            <person name="Daum C."/>
            <person name="Ezra D."/>
            <person name="Gonzalez J."/>
            <person name="Henrissat B."/>
            <person name="Kuo A."/>
            <person name="Liang C."/>
            <person name="Lipzen A."/>
            <person name="Lutzoni F."/>
            <person name="Magnuson J."/>
            <person name="Mondo S."/>
            <person name="Nolan M."/>
            <person name="Ohm R."/>
            <person name="Pangilinan J."/>
            <person name="Park H.-J."/>
            <person name="Ramirez L."/>
            <person name="Alfaro M."/>
            <person name="Sun H."/>
            <person name="Tritt A."/>
            <person name="Yoshinaga Y."/>
            <person name="Zwiers L.-H."/>
            <person name="Turgeon B."/>
            <person name="Goodwin S."/>
            <person name="Spatafora J."/>
            <person name="Crous P."/>
            <person name="Grigoriev I."/>
        </authorList>
    </citation>
    <scope>NUCLEOTIDE SEQUENCE</scope>
    <source>
        <strain evidence="1">ATCC 200398</strain>
    </source>
</reference>
<proteinExistence type="predicted"/>
<protein>
    <submittedName>
        <fullName evidence="1">Uncharacterized protein</fullName>
    </submittedName>
</protein>
<evidence type="ECO:0000313" key="1">
    <source>
        <dbReference type="EMBL" id="KAF2471187.1"/>
    </source>
</evidence>